<dbReference type="KEGG" id="cyn:Cyan7425_5248"/>
<sequence length="439" mass="50814">MLEQFVFAIAFDHPEYEEGEEDFIYSKWMTLVDQIKKALSDSKLPEIDGDRWEEFGLGKIFWGTKAECDSVKQVLLGFPIYILEERNLDAGYYQSSTGLYRVTDEGEVMGLSISEYSLKALGKLDTIPMDAYQIKTVTPEVEMQFMRIEEHQEDQQFEHLFEEYEFEQQQSSTDDTNFDTALQNSNVLDVKFELNKLEKKLEYLDGQLSKNIDPEEYKLLVQDFNHLHQQFFQYARQFAEFVAQAGDLEQQIVDLTEIVNAGVNARSELEIQSNLDGNVSLKHQYNVQQEQIATLGHEVRASTEKINQLQEILNQPVAPSESETLQEQLQAQSGRMDACENAISRLQTEVEHWQVVATSKSAEADYQILQQQVSEQGQVIDQVSKYIQDLEIQLANLQGISTNKVDLAEYETAMSQMQKLMVKRQESWLSRLFNWLRRN</sequence>
<name>B8HR32_CYAP4</name>
<dbReference type="AlphaFoldDB" id="B8HR32"/>
<protein>
    <submittedName>
        <fullName evidence="2">Uncharacterized protein</fullName>
    </submittedName>
</protein>
<gene>
    <name evidence="2" type="ordered locus">Cyan7425_5248</name>
</gene>
<organism evidence="2">
    <name type="scientific">Cyanothece sp. (strain PCC 7425 / ATCC 29141)</name>
    <dbReference type="NCBI Taxonomy" id="395961"/>
    <lineage>
        <taxon>Bacteria</taxon>
        <taxon>Bacillati</taxon>
        <taxon>Cyanobacteriota</taxon>
        <taxon>Cyanophyceae</taxon>
        <taxon>Gomontiellales</taxon>
        <taxon>Cyanothecaceae</taxon>
        <taxon>Cyanothece</taxon>
    </lineage>
</organism>
<keyword evidence="1" id="KW-0175">Coiled coil</keyword>
<proteinExistence type="predicted"/>
<reference evidence="2" key="1">
    <citation type="submission" date="2009-01" db="EMBL/GenBank/DDBJ databases">
        <title>Complete sequence of chromosome Cyanothece sp. PCC 7425.</title>
        <authorList>
            <consortium name="US DOE Joint Genome Institute"/>
            <person name="Lucas S."/>
            <person name="Copeland A."/>
            <person name="Lapidus A."/>
            <person name="Glavina del Rio T."/>
            <person name="Dalin E."/>
            <person name="Tice H."/>
            <person name="Bruce D."/>
            <person name="Goodwin L."/>
            <person name="Pitluck S."/>
            <person name="Sims D."/>
            <person name="Meineke L."/>
            <person name="Brettin T."/>
            <person name="Detter J.C."/>
            <person name="Han C."/>
            <person name="Larimer F."/>
            <person name="Land M."/>
            <person name="Hauser L."/>
            <person name="Kyrpides N."/>
            <person name="Ovchinnikova G."/>
            <person name="Liberton M."/>
            <person name="Stoeckel J."/>
            <person name="Banerjee A."/>
            <person name="Singh A."/>
            <person name="Page L."/>
            <person name="Sato H."/>
            <person name="Zhao L."/>
            <person name="Sherman L."/>
            <person name="Pakrasi H."/>
            <person name="Richardson P."/>
        </authorList>
    </citation>
    <scope>NUCLEOTIDE SEQUENCE</scope>
    <source>
        <strain evidence="2">PCC 7425</strain>
    </source>
</reference>
<evidence type="ECO:0000313" key="2">
    <source>
        <dbReference type="EMBL" id="ACL47540.1"/>
    </source>
</evidence>
<accession>B8HR32</accession>
<evidence type="ECO:0000256" key="1">
    <source>
        <dbReference type="SAM" id="Coils"/>
    </source>
</evidence>
<dbReference type="STRING" id="395961.Cyan7425_5248"/>
<dbReference type="EMBL" id="CP001344">
    <property type="protein sequence ID" value="ACL47540.1"/>
    <property type="molecule type" value="Genomic_DNA"/>
</dbReference>
<dbReference type="HOGENOM" id="CLU_623641_0_0_3"/>
<feature type="coiled-coil region" evidence="1">
    <location>
        <begin position="322"/>
        <end position="349"/>
    </location>
</feature>